<keyword evidence="14" id="KW-1185">Reference proteome</keyword>
<dbReference type="Pfam" id="PF01663">
    <property type="entry name" value="Phosphodiest"/>
    <property type="match status" value="1"/>
</dbReference>
<dbReference type="InterPro" id="IPR039524">
    <property type="entry name" value="PIGO/GPI13"/>
</dbReference>
<dbReference type="Gene3D" id="3.40.720.10">
    <property type="entry name" value="Alkaline Phosphatase, subunit A"/>
    <property type="match status" value="1"/>
</dbReference>
<feature type="transmembrane region" description="Helical" evidence="12">
    <location>
        <begin position="601"/>
        <end position="620"/>
    </location>
</feature>
<evidence type="ECO:0000256" key="3">
    <source>
        <dbReference type="ARBA" id="ARBA00008695"/>
    </source>
</evidence>
<keyword evidence="7" id="KW-0256">Endoplasmic reticulum</keyword>
<dbReference type="Proteomes" id="UP000008743">
    <property type="component" value="Unassembled WGS sequence"/>
</dbReference>
<comment type="similarity">
    <text evidence="3">Belongs to the PIGG/PIGN/PIGO family. PIGO subfamily.</text>
</comment>
<dbReference type="PhylomeDB" id="A0A0D2U8S2"/>
<dbReference type="OrthoDB" id="272139at2759"/>
<feature type="region of interest" description="Disordered" evidence="11">
    <location>
        <begin position="83"/>
        <end position="115"/>
    </location>
</feature>
<evidence type="ECO:0000256" key="11">
    <source>
        <dbReference type="SAM" id="MobiDB-lite"/>
    </source>
</evidence>
<dbReference type="PANTHER" id="PTHR23071">
    <property type="entry name" value="PHOSPHATIDYLINOSITOL GLYCAN"/>
    <property type="match status" value="1"/>
</dbReference>
<feature type="transmembrane region" description="Helical" evidence="12">
    <location>
        <begin position="575"/>
        <end position="595"/>
    </location>
</feature>
<dbReference type="SUPFAM" id="SSF53649">
    <property type="entry name" value="Alkaline phosphatase-like"/>
    <property type="match status" value="1"/>
</dbReference>
<evidence type="ECO:0000256" key="9">
    <source>
        <dbReference type="ARBA" id="ARBA00023136"/>
    </source>
</evidence>
<feature type="transmembrane region" description="Helical" evidence="12">
    <location>
        <begin position="751"/>
        <end position="774"/>
    </location>
</feature>
<dbReference type="eggNOG" id="KOG2126">
    <property type="taxonomic scope" value="Eukaryota"/>
</dbReference>
<organism evidence="13 14">
    <name type="scientific">Capsaspora owczarzaki (strain ATCC 30864)</name>
    <dbReference type="NCBI Taxonomy" id="595528"/>
    <lineage>
        <taxon>Eukaryota</taxon>
        <taxon>Filasterea</taxon>
        <taxon>Capsaspora</taxon>
    </lineage>
</organism>
<sequence length="996" mass="109507">MHRLQRWSPSLATAILLLVHAAAIALFARGFLLARIEVPNRSSSDDFAQLRSAFAARQTGGAGDDDQLSERLIGALDDRLASDKATSLPKQNDPSTRGWLDGDGASSQQQQRQEQDHPALILIVIDALRYDFAAPCEPTAPSHSDDAQTSNIPHARFPPCDPQAPYTGHLTAIRDKLAEHPNRARLFRFRADPPTTTLQRLKGLTTGSLPTFVDAGSNFASGSIGEDNWIDQLAESDKSSRARTGPTSTPARNGLLFLGDDTWMNLFPRSFRQAHPFPSFNVHDLHTVDHGVEQILLPLLQQRNYQTQDAHDGDNSENYRAIVAHFLGVDHAGHTFGPYVPAINAKLHEMNGVIREAIAAIDHNPRFKDTLLVVCGDHGMTREGDHGGDSLDETDAALFVYSTRGWAPPQLASEGLASDVTTVRQIDLVPTLSLLLGIPIPFGNLGAAIPELLPANLETRDWWLTLNAVQVHRYMLTYASVSSDLSPSTVAAIRKQLEHAHRSVWTRSQQQLPHWVDVRTHPYYVYLQTVQELCRETWARFDTNSMQLGIALAVVSALPLLAVVFVLAPVRLHDLPAFVLTAILLFGTTSNSFVVNESFTFPFAFALLVLLALGQCISHSMTMRGFKPLRPIAWAVAGLVLLRLCLETCLVCREEQSSPQCASLQQVQPGTFVYDYAFTLTFGVPCLLWLLYACKTRDWARRNRSMLFCAVLCGLLLWAGVETDIQQHNSQVAGLQQGERNNDGVAAGSLWWVNAAIRLLYGGLMAGLLVLRFARQVHSKYILSGIYICCSLWAGRYFAIAVLYCGLSIFCLGAAVRALHPPSAPRPPTSVVSSSAVPGYPASSAAINNTVAHSWTLPVLLWLGGWTLFFSIGHQKTFSTLRWTAPFVGFDDADMVRSGTMIFLEAFAGMAVSALGAVALPKAFASFRSTTVAEPPLRLLLQTHTIHHLHLIIVLVTAMMHRRHLMAWKIFAPNFLFSAAAILAFDVFALFFGQQS</sequence>
<evidence type="ECO:0000256" key="8">
    <source>
        <dbReference type="ARBA" id="ARBA00022989"/>
    </source>
</evidence>
<evidence type="ECO:0000313" key="13">
    <source>
        <dbReference type="EMBL" id="KJE91471.1"/>
    </source>
</evidence>
<comment type="pathway">
    <text evidence="2">Glycolipid biosynthesis; glycosylphosphatidylinositol-anchor biosynthesis.</text>
</comment>
<feature type="transmembrane region" description="Helical" evidence="12">
    <location>
        <begin position="855"/>
        <end position="873"/>
    </location>
</feature>
<dbReference type="PANTHER" id="PTHR23071:SF1">
    <property type="entry name" value="GPI ETHANOLAMINE PHOSPHATE TRANSFERASE 3"/>
    <property type="match status" value="1"/>
</dbReference>
<dbReference type="InParanoid" id="A0A0D2U8S2"/>
<dbReference type="GO" id="GO:0051377">
    <property type="term" value="F:mannose-ethanolamine phosphotransferase activity"/>
    <property type="evidence" value="ECO:0007669"/>
    <property type="project" value="InterPro"/>
</dbReference>
<keyword evidence="9 12" id="KW-0472">Membrane</keyword>
<name>A0A0D2U8S2_CAPO3</name>
<feature type="region of interest" description="Disordered" evidence="11">
    <location>
        <begin position="138"/>
        <end position="167"/>
    </location>
</feature>
<keyword evidence="8 12" id="KW-1133">Transmembrane helix</keyword>
<dbReference type="GO" id="GO:0006506">
    <property type="term" value="P:GPI anchor biosynthetic process"/>
    <property type="evidence" value="ECO:0007669"/>
    <property type="project" value="UniProtKB-UniPathway"/>
</dbReference>
<gene>
    <name evidence="13" type="ORF">CAOG_002602</name>
</gene>
<evidence type="ECO:0000256" key="10">
    <source>
        <dbReference type="ARBA" id="ARBA00023180"/>
    </source>
</evidence>
<dbReference type="EMBL" id="KE346362">
    <property type="protein sequence ID" value="KJE91471.1"/>
    <property type="molecule type" value="Genomic_DNA"/>
</dbReference>
<feature type="transmembrane region" description="Helical" evidence="12">
    <location>
        <begin position="971"/>
        <end position="992"/>
    </location>
</feature>
<dbReference type="STRING" id="595528.A0A0D2U8S2"/>
<dbReference type="RefSeq" id="XP_004349352.1">
    <property type="nucleotide sequence ID" value="XM_004349302.2"/>
</dbReference>
<dbReference type="FunCoup" id="A0A0D2U8S2">
    <property type="interactions" value="130"/>
</dbReference>
<evidence type="ECO:0000256" key="4">
    <source>
        <dbReference type="ARBA" id="ARBA00022502"/>
    </source>
</evidence>
<keyword evidence="4" id="KW-0337">GPI-anchor biosynthesis</keyword>
<feature type="transmembrane region" description="Helical" evidence="12">
    <location>
        <begin position="548"/>
        <end position="568"/>
    </location>
</feature>
<comment type="subcellular location">
    <subcellularLocation>
        <location evidence="1">Endoplasmic reticulum membrane</location>
        <topology evidence="1">Multi-pass membrane protein</topology>
    </subcellularLocation>
</comment>
<evidence type="ECO:0000256" key="5">
    <source>
        <dbReference type="ARBA" id="ARBA00022679"/>
    </source>
</evidence>
<dbReference type="AlphaFoldDB" id="A0A0D2U8S2"/>
<feature type="transmembrane region" description="Helical" evidence="12">
    <location>
        <begin position="902"/>
        <end position="920"/>
    </location>
</feature>
<feature type="transmembrane region" description="Helical" evidence="12">
    <location>
        <begin position="940"/>
        <end position="959"/>
    </location>
</feature>
<proteinExistence type="inferred from homology"/>
<keyword evidence="10" id="KW-0325">Glycoprotein</keyword>
<evidence type="ECO:0000256" key="12">
    <source>
        <dbReference type="SAM" id="Phobius"/>
    </source>
</evidence>
<feature type="compositionally biased region" description="Polar residues" evidence="11">
    <location>
        <begin position="84"/>
        <end position="95"/>
    </location>
</feature>
<reference evidence="14" key="1">
    <citation type="submission" date="2011-02" db="EMBL/GenBank/DDBJ databases">
        <title>The Genome Sequence of Capsaspora owczarzaki ATCC 30864.</title>
        <authorList>
            <person name="Russ C."/>
            <person name="Cuomo C."/>
            <person name="Burger G."/>
            <person name="Gray M.W."/>
            <person name="Holland P.W.H."/>
            <person name="King N."/>
            <person name="Lang F.B.F."/>
            <person name="Roger A.J."/>
            <person name="Ruiz-Trillo I."/>
            <person name="Young S.K."/>
            <person name="Zeng Q."/>
            <person name="Gargeya S."/>
            <person name="Alvarado L."/>
            <person name="Berlin A."/>
            <person name="Chapman S.B."/>
            <person name="Chen Z."/>
            <person name="Freedman E."/>
            <person name="Gellesch M."/>
            <person name="Goldberg J."/>
            <person name="Griggs A."/>
            <person name="Gujja S."/>
            <person name="Heilman E."/>
            <person name="Heiman D."/>
            <person name="Howarth C."/>
            <person name="Mehta T."/>
            <person name="Neiman D."/>
            <person name="Pearson M."/>
            <person name="Roberts A."/>
            <person name="Saif S."/>
            <person name="Shea T."/>
            <person name="Shenoy N."/>
            <person name="Sisk P."/>
            <person name="Stolte C."/>
            <person name="Sykes S."/>
            <person name="White J."/>
            <person name="Yandava C."/>
            <person name="Haas B."/>
            <person name="Nusbaum C."/>
            <person name="Birren B."/>
        </authorList>
    </citation>
    <scope>NUCLEOTIDE SEQUENCE</scope>
    <source>
        <strain evidence="14">ATCC 30864</strain>
    </source>
</reference>
<evidence type="ECO:0000313" key="14">
    <source>
        <dbReference type="Proteomes" id="UP000008743"/>
    </source>
</evidence>
<evidence type="ECO:0000256" key="2">
    <source>
        <dbReference type="ARBA" id="ARBA00004687"/>
    </source>
</evidence>
<dbReference type="InterPro" id="IPR017850">
    <property type="entry name" value="Alkaline_phosphatase_core_sf"/>
</dbReference>
<keyword evidence="5" id="KW-0808">Transferase</keyword>
<evidence type="ECO:0000256" key="6">
    <source>
        <dbReference type="ARBA" id="ARBA00022692"/>
    </source>
</evidence>
<dbReference type="InterPro" id="IPR037675">
    <property type="entry name" value="PIG-O_N"/>
</dbReference>
<keyword evidence="6 12" id="KW-0812">Transmembrane</keyword>
<accession>A0A0D2U8S2</accession>
<feature type="transmembrane region" description="Helical" evidence="12">
    <location>
        <begin position="705"/>
        <end position="721"/>
    </location>
</feature>
<protein>
    <submittedName>
        <fullName evidence="13">Phosphatidylinositol glycan class O</fullName>
    </submittedName>
</protein>
<feature type="transmembrane region" description="Helical" evidence="12">
    <location>
        <begin position="786"/>
        <end position="816"/>
    </location>
</feature>
<evidence type="ECO:0000256" key="1">
    <source>
        <dbReference type="ARBA" id="ARBA00004477"/>
    </source>
</evidence>
<dbReference type="GO" id="GO:0005789">
    <property type="term" value="C:endoplasmic reticulum membrane"/>
    <property type="evidence" value="ECO:0007669"/>
    <property type="project" value="UniProtKB-SubCell"/>
</dbReference>
<dbReference type="CDD" id="cd16023">
    <property type="entry name" value="GPI_EPT_3"/>
    <property type="match status" value="1"/>
</dbReference>
<feature type="transmembrane region" description="Helical" evidence="12">
    <location>
        <begin position="673"/>
        <end position="693"/>
    </location>
</feature>
<dbReference type="UniPathway" id="UPA00196"/>
<evidence type="ECO:0000256" key="7">
    <source>
        <dbReference type="ARBA" id="ARBA00022824"/>
    </source>
</evidence>
<dbReference type="InterPro" id="IPR002591">
    <property type="entry name" value="Phosphodiest/P_Trfase"/>
</dbReference>